<organism evidence="7 8">
    <name type="scientific">Kineococcus glutinatus</name>
    <dbReference type="NCBI Taxonomy" id="1070872"/>
    <lineage>
        <taxon>Bacteria</taxon>
        <taxon>Bacillati</taxon>
        <taxon>Actinomycetota</taxon>
        <taxon>Actinomycetes</taxon>
        <taxon>Kineosporiales</taxon>
        <taxon>Kineosporiaceae</taxon>
        <taxon>Kineococcus</taxon>
    </lineage>
</organism>
<dbReference type="PROSITE" id="PS51935">
    <property type="entry name" value="NLPC_P60"/>
    <property type="match status" value="1"/>
</dbReference>
<dbReference type="PANTHER" id="PTHR37423">
    <property type="entry name" value="SOLUBLE LYTIC MUREIN TRANSGLYCOSYLASE-RELATED"/>
    <property type="match status" value="1"/>
</dbReference>
<accession>A0ABP8VFU8</accession>
<dbReference type="Pfam" id="PF01464">
    <property type="entry name" value="SLT"/>
    <property type="match status" value="1"/>
</dbReference>
<evidence type="ECO:0000259" key="6">
    <source>
        <dbReference type="PROSITE" id="PS51935"/>
    </source>
</evidence>
<protein>
    <recommendedName>
        <fullName evidence="6">NlpC/P60 domain-containing protein</fullName>
    </recommendedName>
</protein>
<dbReference type="Gene3D" id="1.10.530.10">
    <property type="match status" value="1"/>
</dbReference>
<feature type="domain" description="NlpC/P60" evidence="6">
    <location>
        <begin position="86"/>
        <end position="207"/>
    </location>
</feature>
<dbReference type="RefSeq" id="WP_345713944.1">
    <property type="nucleotide sequence ID" value="NZ_BAABIL010000674.1"/>
</dbReference>
<reference evidence="8" key="1">
    <citation type="journal article" date="2019" name="Int. J. Syst. Evol. Microbiol.">
        <title>The Global Catalogue of Microorganisms (GCM) 10K type strain sequencing project: providing services to taxonomists for standard genome sequencing and annotation.</title>
        <authorList>
            <consortium name="The Broad Institute Genomics Platform"/>
            <consortium name="The Broad Institute Genome Sequencing Center for Infectious Disease"/>
            <person name="Wu L."/>
            <person name="Ma J."/>
        </authorList>
    </citation>
    <scope>NUCLEOTIDE SEQUENCE [LARGE SCALE GENOMIC DNA]</scope>
    <source>
        <strain evidence="8">JCM 18126</strain>
    </source>
</reference>
<sequence length="363" mass="35851">MSGIAEVQARIGDIQSRIATLAGWSASAGLGGGVLGATTGTTGTTATTATTGAGFADVLSASSPAVARGTRTTVPATTTTTAAGTAATGEALVATARKYLGVPYVWGGTDPAKGLDCSGLVQLVARENGITVPRTAAQQAKAGTEVPSLAEARPGDLVVLSGGSHIGIYVGNGQMLHAPKAGDVVKIAKVWETPMTIRRLGAAAATGAAVATASLTGAAGVGAADQVRPAALAATSSTSAPYDAAFAAAEQRYGLPTGLLSAVAKQESGYNPNAKSPAGAQGLMQFMPATAREMGIDPLDPAQAIDGAGRLLSKHLSSFGSVSLALAAYNAGPGNVRKYGGIPPFTETQNYVKKITATLGSTA</sequence>
<dbReference type="InterPro" id="IPR000189">
    <property type="entry name" value="Transglyc_AS"/>
</dbReference>
<proteinExistence type="inferred from homology"/>
<dbReference type="SUPFAM" id="SSF54001">
    <property type="entry name" value="Cysteine proteinases"/>
    <property type="match status" value="1"/>
</dbReference>
<name>A0ABP8VFU8_9ACTN</name>
<gene>
    <name evidence="7" type="ORF">GCM10023225_33340</name>
</gene>
<keyword evidence="8" id="KW-1185">Reference proteome</keyword>
<evidence type="ECO:0000256" key="2">
    <source>
        <dbReference type="ARBA" id="ARBA00007734"/>
    </source>
</evidence>
<dbReference type="InterPro" id="IPR008258">
    <property type="entry name" value="Transglycosylase_SLT_dom_1"/>
</dbReference>
<dbReference type="InterPro" id="IPR000064">
    <property type="entry name" value="NLP_P60_dom"/>
</dbReference>
<dbReference type="SUPFAM" id="SSF53955">
    <property type="entry name" value="Lysozyme-like"/>
    <property type="match status" value="1"/>
</dbReference>
<keyword evidence="3" id="KW-0645">Protease</keyword>
<keyword evidence="5" id="KW-0788">Thiol protease</keyword>
<evidence type="ECO:0000256" key="4">
    <source>
        <dbReference type="ARBA" id="ARBA00022801"/>
    </source>
</evidence>
<dbReference type="InterPro" id="IPR023346">
    <property type="entry name" value="Lysozyme-like_dom_sf"/>
</dbReference>
<comment type="similarity">
    <text evidence="2">Belongs to the transglycosylase Slt family.</text>
</comment>
<evidence type="ECO:0000256" key="5">
    <source>
        <dbReference type="ARBA" id="ARBA00022807"/>
    </source>
</evidence>
<evidence type="ECO:0000256" key="3">
    <source>
        <dbReference type="ARBA" id="ARBA00022670"/>
    </source>
</evidence>
<dbReference type="Pfam" id="PF00877">
    <property type="entry name" value="NLPC_P60"/>
    <property type="match status" value="1"/>
</dbReference>
<dbReference type="Proteomes" id="UP001501195">
    <property type="component" value="Unassembled WGS sequence"/>
</dbReference>
<evidence type="ECO:0000256" key="1">
    <source>
        <dbReference type="ARBA" id="ARBA00007074"/>
    </source>
</evidence>
<dbReference type="PANTHER" id="PTHR37423:SF2">
    <property type="entry name" value="MEMBRANE-BOUND LYTIC MUREIN TRANSGLYCOSYLASE C"/>
    <property type="match status" value="1"/>
</dbReference>
<dbReference type="InterPro" id="IPR038765">
    <property type="entry name" value="Papain-like_cys_pep_sf"/>
</dbReference>
<comment type="caution">
    <text evidence="7">The sequence shown here is derived from an EMBL/GenBank/DDBJ whole genome shotgun (WGS) entry which is preliminary data.</text>
</comment>
<evidence type="ECO:0000313" key="8">
    <source>
        <dbReference type="Proteomes" id="UP001501195"/>
    </source>
</evidence>
<dbReference type="CDD" id="cd00254">
    <property type="entry name" value="LT-like"/>
    <property type="match status" value="1"/>
</dbReference>
<dbReference type="Gene3D" id="3.90.1720.10">
    <property type="entry name" value="endopeptidase domain like (from Nostoc punctiforme)"/>
    <property type="match status" value="1"/>
</dbReference>
<keyword evidence="4" id="KW-0378">Hydrolase</keyword>
<dbReference type="EMBL" id="BAABIL010000674">
    <property type="protein sequence ID" value="GAA4659709.1"/>
    <property type="molecule type" value="Genomic_DNA"/>
</dbReference>
<comment type="similarity">
    <text evidence="1">Belongs to the peptidase C40 family.</text>
</comment>
<evidence type="ECO:0000313" key="7">
    <source>
        <dbReference type="EMBL" id="GAA4659709.1"/>
    </source>
</evidence>
<dbReference type="PROSITE" id="PS00922">
    <property type="entry name" value="TRANSGLYCOSYLASE"/>
    <property type="match status" value="1"/>
</dbReference>